<evidence type="ECO:0000256" key="3">
    <source>
        <dbReference type="ARBA" id="ARBA00022729"/>
    </source>
</evidence>
<keyword evidence="2" id="KW-0812">Transmembrane</keyword>
<proteinExistence type="predicted"/>
<comment type="subcellular location">
    <subcellularLocation>
        <location evidence="8">Endomembrane system</location>
        <topology evidence="8">Single-pass membrane protein</topology>
    </subcellularLocation>
    <subcellularLocation>
        <location evidence="1">Membrane</location>
        <topology evidence="1">Single-pass type I membrane protein</topology>
    </subcellularLocation>
</comment>
<reference evidence="10" key="5">
    <citation type="journal article" date="2021" name="G3 (Bethesda)">
        <title>Aegilops tauschii genome assembly Aet v5.0 features greater sequence contiguity and improved annotation.</title>
        <authorList>
            <person name="Wang L."/>
            <person name="Zhu T."/>
            <person name="Rodriguez J.C."/>
            <person name="Deal K.R."/>
            <person name="Dubcovsky J."/>
            <person name="McGuire P.E."/>
            <person name="Lux T."/>
            <person name="Spannagl M."/>
            <person name="Mayer K.F.X."/>
            <person name="Baldrich P."/>
            <person name="Meyers B.C."/>
            <person name="Huo N."/>
            <person name="Gu Y.Q."/>
            <person name="Zhou H."/>
            <person name="Devos K.M."/>
            <person name="Bennetzen J.L."/>
            <person name="Unver T."/>
            <person name="Budak H."/>
            <person name="Gulick P.J."/>
            <person name="Galiba G."/>
            <person name="Kalapos B."/>
            <person name="Nelson D.R."/>
            <person name="Li P."/>
            <person name="You F.M."/>
            <person name="Luo M.C."/>
            <person name="Dvorak J."/>
        </authorList>
    </citation>
    <scope>NUCLEOTIDE SEQUENCE [LARGE SCALE GENOMIC DNA]</scope>
    <source>
        <strain evidence="10">cv. AL8/78</strain>
    </source>
</reference>
<keyword evidence="3" id="KW-0732">Signal</keyword>
<accession>A0A453I5R0</accession>
<dbReference type="PANTHER" id="PTHR22702">
    <property type="entry name" value="PROTEASE-ASSOCIATED DOMAIN-CONTAINING PROTEIN"/>
    <property type="match status" value="1"/>
</dbReference>
<dbReference type="PANTHER" id="PTHR22702:SF1">
    <property type="entry name" value="PROTEASE-ASSOCIATED DOMAIN-CONTAINING PROTEIN 1"/>
    <property type="match status" value="1"/>
</dbReference>
<reference evidence="10" key="3">
    <citation type="journal article" date="2017" name="Nature">
        <title>Genome sequence of the progenitor of the wheat D genome Aegilops tauschii.</title>
        <authorList>
            <person name="Luo M.C."/>
            <person name="Gu Y.Q."/>
            <person name="Puiu D."/>
            <person name="Wang H."/>
            <person name="Twardziok S.O."/>
            <person name="Deal K.R."/>
            <person name="Huo N."/>
            <person name="Zhu T."/>
            <person name="Wang L."/>
            <person name="Wang Y."/>
            <person name="McGuire P.E."/>
            <person name="Liu S."/>
            <person name="Long H."/>
            <person name="Ramasamy R.K."/>
            <person name="Rodriguez J.C."/>
            <person name="Van S.L."/>
            <person name="Yuan L."/>
            <person name="Wang Z."/>
            <person name="Xia Z."/>
            <person name="Xiao L."/>
            <person name="Anderson O.D."/>
            <person name="Ouyang S."/>
            <person name="Liang Y."/>
            <person name="Zimin A.V."/>
            <person name="Pertea G."/>
            <person name="Qi P."/>
            <person name="Bennetzen J.L."/>
            <person name="Dai X."/>
            <person name="Dawson M.W."/>
            <person name="Muller H.G."/>
            <person name="Kugler K."/>
            <person name="Rivarola-Duarte L."/>
            <person name="Spannagl M."/>
            <person name="Mayer K.F.X."/>
            <person name="Lu F.H."/>
            <person name="Bevan M.W."/>
            <person name="Leroy P."/>
            <person name="Li P."/>
            <person name="You F.M."/>
            <person name="Sun Q."/>
            <person name="Liu Z."/>
            <person name="Lyons E."/>
            <person name="Wicker T."/>
            <person name="Salzberg S.L."/>
            <person name="Devos K.M."/>
            <person name="Dvorak J."/>
        </authorList>
    </citation>
    <scope>NUCLEOTIDE SEQUENCE [LARGE SCALE GENOMIC DNA]</scope>
    <source>
        <strain evidence="10">cv. AL8/78</strain>
    </source>
</reference>
<dbReference type="Pfam" id="PF25011">
    <property type="entry name" value="VSR_TRX"/>
    <property type="match status" value="1"/>
</dbReference>
<keyword evidence="4" id="KW-0677">Repeat</keyword>
<evidence type="ECO:0000313" key="11">
    <source>
        <dbReference type="Proteomes" id="UP000015105"/>
    </source>
</evidence>
<name>A0A453I5R0_AEGTS</name>
<evidence type="ECO:0000256" key="5">
    <source>
        <dbReference type="ARBA" id="ARBA00022989"/>
    </source>
</evidence>
<evidence type="ECO:0000256" key="1">
    <source>
        <dbReference type="ARBA" id="ARBA00004479"/>
    </source>
</evidence>
<dbReference type="EnsemblPlants" id="AET4Gv20451700.7">
    <property type="protein sequence ID" value="AET4Gv20451700.7"/>
    <property type="gene ID" value="AET4Gv20451700"/>
</dbReference>
<dbReference type="GO" id="GO:0016020">
    <property type="term" value="C:membrane"/>
    <property type="evidence" value="ECO:0007669"/>
    <property type="project" value="UniProtKB-SubCell"/>
</dbReference>
<dbReference type="AlphaFoldDB" id="A0A453I5R0"/>
<feature type="domain" description="Vacuolar sorting receptor thioredoxin-like" evidence="9">
    <location>
        <begin position="1"/>
        <end position="93"/>
    </location>
</feature>
<evidence type="ECO:0000256" key="6">
    <source>
        <dbReference type="ARBA" id="ARBA00023136"/>
    </source>
</evidence>
<protein>
    <recommendedName>
        <fullName evidence="9">Vacuolar sorting receptor thioredoxin-like domain-containing protein</fullName>
    </recommendedName>
</protein>
<dbReference type="InterPro" id="IPR056858">
    <property type="entry name" value="VSR_TRX"/>
</dbReference>
<evidence type="ECO:0000259" key="9">
    <source>
        <dbReference type="Pfam" id="PF25011"/>
    </source>
</evidence>
<keyword evidence="11" id="KW-1185">Reference proteome</keyword>
<evidence type="ECO:0000256" key="8">
    <source>
        <dbReference type="ARBA" id="ARBA00037847"/>
    </source>
</evidence>
<reference evidence="11" key="1">
    <citation type="journal article" date="2014" name="Science">
        <title>Ancient hybridizations among the ancestral genomes of bread wheat.</title>
        <authorList>
            <consortium name="International Wheat Genome Sequencing Consortium,"/>
            <person name="Marcussen T."/>
            <person name="Sandve S.R."/>
            <person name="Heier L."/>
            <person name="Spannagl M."/>
            <person name="Pfeifer M."/>
            <person name="Jakobsen K.S."/>
            <person name="Wulff B.B."/>
            <person name="Steuernagel B."/>
            <person name="Mayer K.F."/>
            <person name="Olsen O.A."/>
        </authorList>
    </citation>
    <scope>NUCLEOTIDE SEQUENCE [LARGE SCALE GENOMIC DNA]</scope>
    <source>
        <strain evidence="11">cv. AL8/78</strain>
    </source>
</reference>
<evidence type="ECO:0000256" key="7">
    <source>
        <dbReference type="ARBA" id="ARBA00023180"/>
    </source>
</evidence>
<dbReference type="Proteomes" id="UP000015105">
    <property type="component" value="Chromosome 4D"/>
</dbReference>
<sequence length="152" mass="16698">VHDFAIRCPMKEKKYTHECASHVIKSLGLDLDKINKCVGDPEADEENPILKAEQDAQIGHGKRGDVTILPTLVVNNRQYRGKLDKGAVLKAICSGFEETTEPAICLSEGMFMFKQMSVWRTTEVAGSTRLITSLHARIPSAGVFVSALLSKV</sequence>
<evidence type="ECO:0000313" key="10">
    <source>
        <dbReference type="EnsemblPlants" id="AET4Gv20451700.7"/>
    </source>
</evidence>
<organism evidence="10 11">
    <name type="scientific">Aegilops tauschii subsp. strangulata</name>
    <name type="common">Goatgrass</name>
    <dbReference type="NCBI Taxonomy" id="200361"/>
    <lineage>
        <taxon>Eukaryota</taxon>
        <taxon>Viridiplantae</taxon>
        <taxon>Streptophyta</taxon>
        <taxon>Embryophyta</taxon>
        <taxon>Tracheophyta</taxon>
        <taxon>Spermatophyta</taxon>
        <taxon>Magnoliopsida</taxon>
        <taxon>Liliopsida</taxon>
        <taxon>Poales</taxon>
        <taxon>Poaceae</taxon>
        <taxon>BOP clade</taxon>
        <taxon>Pooideae</taxon>
        <taxon>Triticodae</taxon>
        <taxon>Triticeae</taxon>
        <taxon>Triticinae</taxon>
        <taxon>Aegilops</taxon>
    </lineage>
</organism>
<reference evidence="11" key="2">
    <citation type="journal article" date="2017" name="Nat. Plants">
        <title>The Aegilops tauschii genome reveals multiple impacts of transposons.</title>
        <authorList>
            <person name="Zhao G."/>
            <person name="Zou C."/>
            <person name="Li K."/>
            <person name="Wang K."/>
            <person name="Li T."/>
            <person name="Gao L."/>
            <person name="Zhang X."/>
            <person name="Wang H."/>
            <person name="Yang Z."/>
            <person name="Liu X."/>
            <person name="Jiang W."/>
            <person name="Mao L."/>
            <person name="Kong X."/>
            <person name="Jiao Y."/>
            <person name="Jia J."/>
        </authorList>
    </citation>
    <scope>NUCLEOTIDE SEQUENCE [LARGE SCALE GENOMIC DNA]</scope>
    <source>
        <strain evidence="11">cv. AL8/78</strain>
    </source>
</reference>
<dbReference type="Gramene" id="AET4Gv20451700.7">
    <property type="protein sequence ID" value="AET4Gv20451700.7"/>
    <property type="gene ID" value="AET4Gv20451700"/>
</dbReference>
<evidence type="ECO:0000256" key="4">
    <source>
        <dbReference type="ARBA" id="ARBA00022737"/>
    </source>
</evidence>
<evidence type="ECO:0000256" key="2">
    <source>
        <dbReference type="ARBA" id="ARBA00022692"/>
    </source>
</evidence>
<dbReference type="GO" id="GO:0012505">
    <property type="term" value="C:endomembrane system"/>
    <property type="evidence" value="ECO:0007669"/>
    <property type="project" value="UniProtKB-SubCell"/>
</dbReference>
<keyword evidence="7" id="KW-0325">Glycoprotein</keyword>
<keyword evidence="6" id="KW-0472">Membrane</keyword>
<reference evidence="10" key="4">
    <citation type="submission" date="2019-03" db="UniProtKB">
        <authorList>
            <consortium name="EnsemblPlants"/>
        </authorList>
    </citation>
    <scope>IDENTIFICATION</scope>
</reference>
<keyword evidence="5" id="KW-1133">Transmembrane helix</keyword>
<dbReference type="Gene3D" id="3.40.30.10">
    <property type="entry name" value="Glutaredoxin"/>
    <property type="match status" value="1"/>
</dbReference>